<keyword evidence="1" id="KW-0812">Transmembrane</keyword>
<feature type="transmembrane region" description="Helical" evidence="1">
    <location>
        <begin position="73"/>
        <end position="93"/>
    </location>
</feature>
<keyword evidence="3" id="KW-1185">Reference proteome</keyword>
<dbReference type="AlphaFoldDB" id="A0A8K0DLD8"/>
<evidence type="ECO:0000313" key="3">
    <source>
        <dbReference type="Proteomes" id="UP000801492"/>
    </source>
</evidence>
<organism evidence="2 3">
    <name type="scientific">Ignelater luminosus</name>
    <name type="common">Cucubano</name>
    <name type="synonym">Pyrophorus luminosus</name>
    <dbReference type="NCBI Taxonomy" id="2038154"/>
    <lineage>
        <taxon>Eukaryota</taxon>
        <taxon>Metazoa</taxon>
        <taxon>Ecdysozoa</taxon>
        <taxon>Arthropoda</taxon>
        <taxon>Hexapoda</taxon>
        <taxon>Insecta</taxon>
        <taxon>Pterygota</taxon>
        <taxon>Neoptera</taxon>
        <taxon>Endopterygota</taxon>
        <taxon>Coleoptera</taxon>
        <taxon>Polyphaga</taxon>
        <taxon>Elateriformia</taxon>
        <taxon>Elateroidea</taxon>
        <taxon>Elateridae</taxon>
        <taxon>Agrypninae</taxon>
        <taxon>Pyrophorini</taxon>
        <taxon>Ignelater</taxon>
    </lineage>
</organism>
<feature type="transmembrane region" description="Helical" evidence="1">
    <location>
        <begin position="100"/>
        <end position="119"/>
    </location>
</feature>
<dbReference type="EMBL" id="VTPC01001263">
    <property type="protein sequence ID" value="KAF2902545.1"/>
    <property type="molecule type" value="Genomic_DNA"/>
</dbReference>
<dbReference type="Gene3D" id="1.20.1250.20">
    <property type="entry name" value="MFS general substrate transporter like domains"/>
    <property type="match status" value="2"/>
</dbReference>
<name>A0A8K0DLD8_IGNLU</name>
<dbReference type="SUPFAM" id="SSF103473">
    <property type="entry name" value="MFS general substrate transporter"/>
    <property type="match status" value="1"/>
</dbReference>
<accession>A0A8K0DLD8</accession>
<dbReference type="InterPro" id="IPR050327">
    <property type="entry name" value="Proton-linked_MCT"/>
</dbReference>
<dbReference type="PANTHER" id="PTHR11360:SF238">
    <property type="entry name" value="SD10469P"/>
    <property type="match status" value="1"/>
</dbReference>
<feature type="transmembrane region" description="Helical" evidence="1">
    <location>
        <begin position="522"/>
        <end position="541"/>
    </location>
</feature>
<feature type="transmembrane region" description="Helical" evidence="1">
    <location>
        <begin position="496"/>
        <end position="516"/>
    </location>
</feature>
<reference evidence="2" key="1">
    <citation type="submission" date="2019-08" db="EMBL/GenBank/DDBJ databases">
        <title>The genome of the North American firefly Photinus pyralis.</title>
        <authorList>
            <consortium name="Photinus pyralis genome working group"/>
            <person name="Fallon T.R."/>
            <person name="Sander Lower S.E."/>
            <person name="Weng J.-K."/>
        </authorList>
    </citation>
    <scope>NUCLEOTIDE SEQUENCE</scope>
    <source>
        <strain evidence="2">TRF0915ILg1</strain>
        <tissue evidence="2">Whole body</tissue>
    </source>
</reference>
<feature type="transmembrane region" description="Helical" evidence="1">
    <location>
        <begin position="553"/>
        <end position="573"/>
    </location>
</feature>
<keyword evidence="1" id="KW-0472">Membrane</keyword>
<dbReference type="Proteomes" id="UP000801492">
    <property type="component" value="Unassembled WGS sequence"/>
</dbReference>
<dbReference type="Pfam" id="PF07690">
    <property type="entry name" value="MFS_1"/>
    <property type="match status" value="2"/>
</dbReference>
<sequence>MSQTFNCSKSKVALTGAIMTGFFCLSGPFISALVNRFGYRKIAVTGSLLASASCALTSISSSLYLTFLTHGVMGGLGFGLIYVPAVIAVGFYFERWRALATGIAVCGAGIGGITLPPILTLVLNEVGWRQTFRVMSGLSLGCAFCGLLYKPIKPVRISSPIPPKQNESELKTENDKRSFFIRYHNTSHPTVADVYKSNTVSSDYISKIQPVIKSDVENTSTVTIYKHQKLATNVSSEFLISIPSNYSTISKGSTKSIRVDKAEVSTRNIDSRLSTVFEEKEHNGCCKNIEERWFCRKYKCNRIRNICVHCKECFSKFSCNSCYQFKNKLNSETVISRPLYRDDIFYSTSLLFVPEYRKSIYVSQSKRTSPSSTALKSKSALEYSMMVTRTITQRELNEAETCMLCTESVKRTLATMLDFSLLKSPSFILLASNAVFTSLGFYTPYMFIKDRAIQYGISENMAFWLISCIGFTNTFGRIVCGIISSFSKIRAINISYISLFIGGFATSLSGLSYNIWVQFGYAALYGLSVACMSALRTIIMVEMLGLENLTNAIGIILMFQGVASLAGTSISGFLRDLTGDYKMSFYFAGGCISAGSLLLIPIKKVSAWEKRRREGSCNTNINNKTSDI</sequence>
<gene>
    <name evidence="2" type="ORF">ILUMI_03645</name>
</gene>
<feature type="transmembrane region" description="Helical" evidence="1">
    <location>
        <begin position="12"/>
        <end position="34"/>
    </location>
</feature>
<feature type="transmembrane region" description="Helical" evidence="1">
    <location>
        <begin position="420"/>
        <end position="442"/>
    </location>
</feature>
<protein>
    <submittedName>
        <fullName evidence="2">Uncharacterized protein</fullName>
    </submittedName>
</protein>
<feature type="transmembrane region" description="Helical" evidence="1">
    <location>
        <begin position="131"/>
        <end position="149"/>
    </location>
</feature>
<dbReference type="InterPro" id="IPR036259">
    <property type="entry name" value="MFS_trans_sf"/>
</dbReference>
<feature type="transmembrane region" description="Helical" evidence="1">
    <location>
        <begin position="462"/>
        <end position="484"/>
    </location>
</feature>
<dbReference type="GO" id="GO:0008028">
    <property type="term" value="F:monocarboxylic acid transmembrane transporter activity"/>
    <property type="evidence" value="ECO:0007669"/>
    <property type="project" value="TreeGrafter"/>
</dbReference>
<proteinExistence type="predicted"/>
<feature type="transmembrane region" description="Helical" evidence="1">
    <location>
        <begin position="585"/>
        <end position="602"/>
    </location>
</feature>
<dbReference type="PANTHER" id="PTHR11360">
    <property type="entry name" value="MONOCARBOXYLATE TRANSPORTER"/>
    <property type="match status" value="1"/>
</dbReference>
<keyword evidence="1" id="KW-1133">Transmembrane helix</keyword>
<evidence type="ECO:0000313" key="2">
    <source>
        <dbReference type="EMBL" id="KAF2902545.1"/>
    </source>
</evidence>
<dbReference type="InterPro" id="IPR011701">
    <property type="entry name" value="MFS"/>
</dbReference>
<dbReference type="OrthoDB" id="6509908at2759"/>
<evidence type="ECO:0000256" key="1">
    <source>
        <dbReference type="SAM" id="Phobius"/>
    </source>
</evidence>
<comment type="caution">
    <text evidence="2">The sequence shown here is derived from an EMBL/GenBank/DDBJ whole genome shotgun (WGS) entry which is preliminary data.</text>
</comment>